<organism evidence="2 3">
    <name type="scientific">Terrapene triunguis</name>
    <name type="common">Three-toed box turtle</name>
    <dbReference type="NCBI Taxonomy" id="2587831"/>
    <lineage>
        <taxon>Eukaryota</taxon>
        <taxon>Metazoa</taxon>
        <taxon>Chordata</taxon>
        <taxon>Craniata</taxon>
        <taxon>Vertebrata</taxon>
        <taxon>Euteleostomi</taxon>
        <taxon>Archelosauria</taxon>
        <taxon>Testudinata</taxon>
        <taxon>Testudines</taxon>
        <taxon>Cryptodira</taxon>
        <taxon>Durocryptodira</taxon>
        <taxon>Testudinoidea</taxon>
        <taxon>Emydidae</taxon>
        <taxon>Terrapene</taxon>
    </lineage>
</organism>
<dbReference type="Proteomes" id="UP000472274">
    <property type="component" value="Unplaced"/>
</dbReference>
<dbReference type="Ensembl" id="ENSTMTT00000022080.1">
    <property type="protein sequence ID" value="ENSTMTP00000021324.1"/>
    <property type="gene ID" value="ENSTMTG00000015579.1"/>
</dbReference>
<proteinExistence type="predicted"/>
<name>A0A674JPW7_9SAUR</name>
<evidence type="ECO:0000256" key="1">
    <source>
        <dbReference type="SAM" id="MobiDB-lite"/>
    </source>
</evidence>
<reference evidence="2" key="2">
    <citation type="submission" date="2025-09" db="UniProtKB">
        <authorList>
            <consortium name="Ensembl"/>
        </authorList>
    </citation>
    <scope>IDENTIFICATION</scope>
</reference>
<sequence length="100" mass="10153">MGKLPARHAGSRAHRAAAGAAARTPDWQGSGSWRRKDHNQVSAGTNRSPPAPTTAPRHSPRRGNAPAASTPSPVPGAGRCRSPPPSGAGPGAARCRDGPR</sequence>
<dbReference type="AlphaFoldDB" id="A0A674JPW7"/>
<feature type="compositionally biased region" description="Basic residues" evidence="1">
    <location>
        <begin position="1"/>
        <end position="15"/>
    </location>
</feature>
<protein>
    <submittedName>
        <fullName evidence="2">Uncharacterized protein</fullName>
    </submittedName>
</protein>
<dbReference type="InParanoid" id="A0A674JPW7"/>
<accession>A0A674JPW7</accession>
<reference evidence="2" key="1">
    <citation type="submission" date="2025-08" db="UniProtKB">
        <authorList>
            <consortium name="Ensembl"/>
        </authorList>
    </citation>
    <scope>IDENTIFICATION</scope>
</reference>
<keyword evidence="3" id="KW-1185">Reference proteome</keyword>
<evidence type="ECO:0000313" key="2">
    <source>
        <dbReference type="Ensembl" id="ENSTMTP00000021324.1"/>
    </source>
</evidence>
<feature type="region of interest" description="Disordered" evidence="1">
    <location>
        <begin position="1"/>
        <end position="100"/>
    </location>
</feature>
<evidence type="ECO:0000313" key="3">
    <source>
        <dbReference type="Proteomes" id="UP000472274"/>
    </source>
</evidence>